<keyword evidence="4" id="KW-1185">Reference proteome</keyword>
<evidence type="ECO:0000259" key="2">
    <source>
        <dbReference type="PROSITE" id="PS50966"/>
    </source>
</evidence>
<dbReference type="GO" id="GO:0008270">
    <property type="term" value="F:zinc ion binding"/>
    <property type="evidence" value="ECO:0007669"/>
    <property type="project" value="UniProtKB-KW"/>
</dbReference>
<accession>A0A9P6GZ71</accession>
<proteinExistence type="predicted"/>
<dbReference type="AlphaFoldDB" id="A0A9P6GZ71"/>
<evidence type="ECO:0000256" key="1">
    <source>
        <dbReference type="PROSITE-ProRule" id="PRU00325"/>
    </source>
</evidence>
<gene>
    <name evidence="3" type="ORF">NGRA_1072</name>
</gene>
<keyword evidence="1" id="KW-0862">Zinc</keyword>
<comment type="caution">
    <text evidence="3">The sequence shown here is derived from an EMBL/GenBank/DDBJ whole genome shotgun (WGS) entry which is preliminary data.</text>
</comment>
<keyword evidence="1" id="KW-0863">Zinc-finger</keyword>
<evidence type="ECO:0000313" key="3">
    <source>
        <dbReference type="EMBL" id="KAF9763742.1"/>
    </source>
</evidence>
<keyword evidence="1" id="KW-0479">Metal-binding</keyword>
<organism evidence="3 4">
    <name type="scientific">Nosema granulosis</name>
    <dbReference type="NCBI Taxonomy" id="83296"/>
    <lineage>
        <taxon>Eukaryota</taxon>
        <taxon>Fungi</taxon>
        <taxon>Fungi incertae sedis</taxon>
        <taxon>Microsporidia</taxon>
        <taxon>Nosematidae</taxon>
        <taxon>Nosema</taxon>
    </lineage>
</organism>
<sequence length="538" mass="62716">MNLSINDSFETKDEILSAMKDFAESNSIKYDIIETPRTIVLCCKGKGEFGCDCSITASYRKKDNKYIIKRMKLAHKCPISVNDFGSTDDFIKNEIYRTIGDAEVRIGDIVSILHNRGIKVSYNSVWNAMRKNWIEDENVENNENMNNKQDESDSEDKQIKRMKVDGVIKDMYRPKDDSKYNSDLVDGKDLMMWDDQSFCKFHDFNEIIAEYSKEFVEINAEKVEVHFYGKMFFYSVPEYSKVLFPAVEIKHYKKKNGIVVYGLLYDPVFDPVVYACLVAEDVIDVVAFRYFLRSLPNTFFLVEYDEMLIEVLEECGVDFFIKTREVCNHVYSIDNKKENIEAVWNNCNFGENKIPEMGEIDPKRYLKKLLKREILNLNNLPECDVDFVMYSVYSLNFFDCVNAIHKLSNDSLKARKKFTTTDTKSMFGNNVVSRVERNKNTQPTTMYNVDLIKYICECGKFQELMIPCVHACAEIKEKNEDPYKYVSTLYSKEQYNKLPEIIPVLNISIKLHSDKVQIRKGPGRPKKHANREVEIIVN</sequence>
<reference evidence="3 4" key="1">
    <citation type="journal article" date="2020" name="Genome Biol. Evol.">
        <title>Comparative genomics of strictly vertically transmitted, feminizing microsporidia endosymbionts of amphipod crustaceans.</title>
        <authorList>
            <person name="Cormier A."/>
            <person name="Chebbi M.A."/>
            <person name="Giraud I."/>
            <person name="Wattier R."/>
            <person name="Teixeira M."/>
            <person name="Gilbert C."/>
            <person name="Rigaud T."/>
            <person name="Cordaux R."/>
        </authorList>
    </citation>
    <scope>NUCLEOTIDE SEQUENCE [LARGE SCALE GENOMIC DNA]</scope>
    <source>
        <strain evidence="3 4">Ou3-Ou53</strain>
    </source>
</reference>
<feature type="domain" description="SWIM-type" evidence="2">
    <location>
        <begin position="447"/>
        <end position="479"/>
    </location>
</feature>
<dbReference type="EMBL" id="SBJO01000056">
    <property type="protein sequence ID" value="KAF9763742.1"/>
    <property type="molecule type" value="Genomic_DNA"/>
</dbReference>
<name>A0A9P6GZ71_9MICR</name>
<protein>
    <recommendedName>
        <fullName evidence="2">SWIM-type domain-containing protein</fullName>
    </recommendedName>
</protein>
<dbReference type="InterPro" id="IPR007527">
    <property type="entry name" value="Znf_SWIM"/>
</dbReference>
<dbReference type="OrthoDB" id="2187956at2759"/>
<dbReference type="PROSITE" id="PS50966">
    <property type="entry name" value="ZF_SWIM"/>
    <property type="match status" value="1"/>
</dbReference>
<dbReference type="Proteomes" id="UP000740883">
    <property type="component" value="Unassembled WGS sequence"/>
</dbReference>
<evidence type="ECO:0000313" key="4">
    <source>
        <dbReference type="Proteomes" id="UP000740883"/>
    </source>
</evidence>